<reference evidence="2 3" key="1">
    <citation type="submission" date="2013-11" db="EMBL/GenBank/DDBJ databases">
        <title>Genome sequencing of Stegodyphus mimosarum.</title>
        <authorList>
            <person name="Bechsgaard J."/>
        </authorList>
    </citation>
    <scope>NUCLEOTIDE SEQUENCE [LARGE SCALE GENOMIC DNA]</scope>
</reference>
<proteinExistence type="predicted"/>
<gene>
    <name evidence="2" type="ORF">X975_01423</name>
</gene>
<feature type="transmembrane region" description="Helical" evidence="1">
    <location>
        <begin position="81"/>
        <end position="107"/>
    </location>
</feature>
<organism evidence="2 3">
    <name type="scientific">Stegodyphus mimosarum</name>
    <name type="common">African social velvet spider</name>
    <dbReference type="NCBI Taxonomy" id="407821"/>
    <lineage>
        <taxon>Eukaryota</taxon>
        <taxon>Metazoa</taxon>
        <taxon>Ecdysozoa</taxon>
        <taxon>Arthropoda</taxon>
        <taxon>Chelicerata</taxon>
        <taxon>Arachnida</taxon>
        <taxon>Araneae</taxon>
        <taxon>Araneomorphae</taxon>
        <taxon>Entelegynae</taxon>
        <taxon>Eresoidea</taxon>
        <taxon>Eresidae</taxon>
        <taxon>Stegodyphus</taxon>
    </lineage>
</organism>
<keyword evidence="1" id="KW-0472">Membrane</keyword>
<evidence type="ECO:0000313" key="3">
    <source>
        <dbReference type="Proteomes" id="UP000054359"/>
    </source>
</evidence>
<feature type="transmembrane region" description="Helical" evidence="1">
    <location>
        <begin position="113"/>
        <end position="131"/>
    </location>
</feature>
<evidence type="ECO:0000313" key="2">
    <source>
        <dbReference type="EMBL" id="KFM61977.1"/>
    </source>
</evidence>
<name>A0A087TA38_STEMI</name>
<dbReference type="AlphaFoldDB" id="A0A087TA38"/>
<dbReference type="Proteomes" id="UP000054359">
    <property type="component" value="Unassembled WGS sequence"/>
</dbReference>
<protein>
    <submittedName>
        <fullName evidence="2">Uncharacterized protein</fullName>
    </submittedName>
</protein>
<keyword evidence="1" id="KW-0812">Transmembrane</keyword>
<keyword evidence="3" id="KW-1185">Reference proteome</keyword>
<evidence type="ECO:0000256" key="1">
    <source>
        <dbReference type="SAM" id="Phobius"/>
    </source>
</evidence>
<feature type="non-terminal residue" evidence="2">
    <location>
        <position position="155"/>
    </location>
</feature>
<feature type="transmembrane region" description="Helical" evidence="1">
    <location>
        <begin position="42"/>
        <end position="60"/>
    </location>
</feature>
<accession>A0A087TA38</accession>
<sequence>MKLVAVQFSSLRSDLSDLVAILIYTPAAVVVIPALFLSPLTIFFALRNVGILVVAVDLLLPPEVASAFLDLGGDRASGMSLLVVADAELAVLVALEFFVVSVLLAFGDELHDGLHVLSLISVFFAVTLRPSKSYSHDDKQKENGALHICCLISIS</sequence>
<keyword evidence="1" id="KW-1133">Transmembrane helix</keyword>
<dbReference type="EMBL" id="KK114248">
    <property type="protein sequence ID" value="KFM61977.1"/>
    <property type="molecule type" value="Genomic_DNA"/>
</dbReference>
<feature type="transmembrane region" description="Helical" evidence="1">
    <location>
        <begin position="18"/>
        <end position="36"/>
    </location>
</feature>